<dbReference type="PANTHER" id="PTHR13794:SF58">
    <property type="entry name" value="MITOCHONDRIAL ENOLASE SUPERFAMILY MEMBER 1"/>
    <property type="match status" value="1"/>
</dbReference>
<evidence type="ECO:0000313" key="4">
    <source>
        <dbReference type="EMBL" id="BBH20317.1"/>
    </source>
</evidence>
<keyword evidence="3" id="KW-0460">Magnesium</keyword>
<dbReference type="Gene3D" id="3.30.390.10">
    <property type="entry name" value="Enolase-like, N-terminal domain"/>
    <property type="match status" value="1"/>
</dbReference>
<dbReference type="InterPro" id="IPR036849">
    <property type="entry name" value="Enolase-like_C_sf"/>
</dbReference>
<accession>A0A3G9IN70</accession>
<evidence type="ECO:0000256" key="3">
    <source>
        <dbReference type="ARBA" id="ARBA00022842"/>
    </source>
</evidence>
<dbReference type="Pfam" id="PF13378">
    <property type="entry name" value="MR_MLE_C"/>
    <property type="match status" value="1"/>
</dbReference>
<dbReference type="GO" id="GO:0016836">
    <property type="term" value="F:hydro-lyase activity"/>
    <property type="evidence" value="ECO:0007669"/>
    <property type="project" value="TreeGrafter"/>
</dbReference>
<evidence type="ECO:0000256" key="2">
    <source>
        <dbReference type="ARBA" id="ARBA00022723"/>
    </source>
</evidence>
<sequence>MKITAVESFTVKLDEQANAQDHRYTTLGMTRIRTDEGITGYGFRTTDEEVLRSRVRPRLIGSNPLNIMEHMNSGALAGCATVENALWDIAGKAAGLPIRNLLGSASERIPYYLTCVWPGNTDQSHLTIEEQADQIALYHAMGHTRFKIRGWRPDPMDDVRVFEAVRKKCGSRDKIELMIDRTAHLPGWVWTYEQALEVARGLEAVDATWLEEPFARDDIASYRRLASEVDIPITGGEFSNDLTVFRDYLSGSAVDIIQPDVFISGGIWATRKVAVLAEAFGKPCVLHGTNGPDLAASLQVASTIQSCRMMEFALIFPPLTPEEMWEPLNRILKYPTLYKLKDGYIELPTAPGLGIELDEEAIEALRVNR</sequence>
<dbReference type="SFLD" id="SFLDG00179">
    <property type="entry name" value="mandelate_racemase"/>
    <property type="match status" value="1"/>
</dbReference>
<dbReference type="RefSeq" id="WP_125655267.1">
    <property type="nucleotide sequence ID" value="NZ_AP019308.1"/>
</dbReference>
<proteinExistence type="predicted"/>
<dbReference type="SFLD" id="SFLDS00001">
    <property type="entry name" value="Enolase"/>
    <property type="match status" value="1"/>
</dbReference>
<dbReference type="OrthoDB" id="9775391at2"/>
<name>A0A3G9IN70_9BACL</name>
<gene>
    <name evidence="4" type="ORF">Back11_16620</name>
</gene>
<dbReference type="Pfam" id="PF02746">
    <property type="entry name" value="MR_MLE_N"/>
    <property type="match status" value="1"/>
</dbReference>
<dbReference type="Proteomes" id="UP000275368">
    <property type="component" value="Chromosome"/>
</dbReference>
<dbReference type="InterPro" id="IPR029017">
    <property type="entry name" value="Enolase-like_N"/>
</dbReference>
<dbReference type="InterPro" id="IPR013342">
    <property type="entry name" value="Mandelate_racemase_C"/>
</dbReference>
<dbReference type="GO" id="GO:0016052">
    <property type="term" value="P:carbohydrate catabolic process"/>
    <property type="evidence" value="ECO:0007669"/>
    <property type="project" value="TreeGrafter"/>
</dbReference>
<dbReference type="KEGG" id="pbk:Back11_16620"/>
<organism evidence="4 5">
    <name type="scientific">Paenibacillus baekrokdamisoli</name>
    <dbReference type="NCBI Taxonomy" id="1712516"/>
    <lineage>
        <taxon>Bacteria</taxon>
        <taxon>Bacillati</taxon>
        <taxon>Bacillota</taxon>
        <taxon>Bacilli</taxon>
        <taxon>Bacillales</taxon>
        <taxon>Paenibacillaceae</taxon>
        <taxon>Paenibacillus</taxon>
    </lineage>
</organism>
<dbReference type="PANTHER" id="PTHR13794">
    <property type="entry name" value="ENOLASE SUPERFAMILY, MANDELATE RACEMASE"/>
    <property type="match status" value="1"/>
</dbReference>
<keyword evidence="5" id="KW-1185">Reference proteome</keyword>
<dbReference type="AlphaFoldDB" id="A0A3G9IN70"/>
<evidence type="ECO:0000256" key="1">
    <source>
        <dbReference type="ARBA" id="ARBA00001946"/>
    </source>
</evidence>
<dbReference type="InterPro" id="IPR013341">
    <property type="entry name" value="Mandelate_racemase_N_dom"/>
</dbReference>
<dbReference type="Gene3D" id="3.20.20.120">
    <property type="entry name" value="Enolase-like C-terminal domain"/>
    <property type="match status" value="1"/>
</dbReference>
<dbReference type="InterPro" id="IPR046945">
    <property type="entry name" value="RHMD-like"/>
</dbReference>
<evidence type="ECO:0000313" key="5">
    <source>
        <dbReference type="Proteomes" id="UP000275368"/>
    </source>
</evidence>
<dbReference type="SUPFAM" id="SSF51604">
    <property type="entry name" value="Enolase C-terminal domain-like"/>
    <property type="match status" value="1"/>
</dbReference>
<protein>
    <submittedName>
        <fullName evidence="4">Mandelate racemase</fullName>
    </submittedName>
</protein>
<dbReference type="CDD" id="cd03316">
    <property type="entry name" value="MR_like"/>
    <property type="match status" value="1"/>
</dbReference>
<dbReference type="EMBL" id="AP019308">
    <property type="protein sequence ID" value="BBH20317.1"/>
    <property type="molecule type" value="Genomic_DNA"/>
</dbReference>
<comment type="cofactor">
    <cofactor evidence="1">
        <name>Mg(2+)</name>
        <dbReference type="ChEBI" id="CHEBI:18420"/>
    </cofactor>
</comment>
<dbReference type="SUPFAM" id="SSF54826">
    <property type="entry name" value="Enolase N-terminal domain-like"/>
    <property type="match status" value="1"/>
</dbReference>
<dbReference type="GO" id="GO:0000287">
    <property type="term" value="F:magnesium ion binding"/>
    <property type="evidence" value="ECO:0007669"/>
    <property type="project" value="TreeGrafter"/>
</dbReference>
<dbReference type="InterPro" id="IPR029065">
    <property type="entry name" value="Enolase_C-like"/>
</dbReference>
<reference evidence="4 5" key="1">
    <citation type="submission" date="2018-11" db="EMBL/GenBank/DDBJ databases">
        <title>Complete genome sequence of Paenibacillus baekrokdamisoli strain KCTC 33723.</title>
        <authorList>
            <person name="Kang S.W."/>
            <person name="Lee K.C."/>
            <person name="Kim K.K."/>
            <person name="Kim J.S."/>
            <person name="Kim D.S."/>
            <person name="Ko S.H."/>
            <person name="Yang S.H."/>
            <person name="Lee J.S."/>
        </authorList>
    </citation>
    <scope>NUCLEOTIDE SEQUENCE [LARGE SCALE GENOMIC DNA]</scope>
    <source>
        <strain evidence="4 5">KCTC 33723</strain>
    </source>
</reference>
<keyword evidence="2" id="KW-0479">Metal-binding</keyword>
<dbReference type="SMART" id="SM00922">
    <property type="entry name" value="MR_MLE"/>
    <property type="match status" value="1"/>
</dbReference>